<feature type="domain" description="Adenylosuccinate lyase C-terminal" evidence="3">
    <location>
        <begin position="354"/>
        <end position="433"/>
    </location>
</feature>
<dbReference type="InterPro" id="IPR019468">
    <property type="entry name" value="AdenyloSucc_lyase_C"/>
</dbReference>
<dbReference type="EMBL" id="VBAP01000003">
    <property type="protein sequence ID" value="TMI77365.1"/>
    <property type="molecule type" value="Genomic_DNA"/>
</dbReference>
<proteinExistence type="inferred from homology"/>
<dbReference type="CDD" id="cd01597">
    <property type="entry name" value="pCLME"/>
    <property type="match status" value="1"/>
</dbReference>
<keyword evidence="4" id="KW-0413">Isomerase</keyword>
<keyword evidence="1" id="KW-0456">Lyase</keyword>
<dbReference type="SUPFAM" id="SSF48557">
    <property type="entry name" value="L-aspartase-like"/>
    <property type="match status" value="1"/>
</dbReference>
<dbReference type="NCBIfam" id="TIGR02426">
    <property type="entry name" value="protocat_pcaB"/>
    <property type="match status" value="1"/>
</dbReference>
<evidence type="ECO:0000313" key="5">
    <source>
        <dbReference type="Proteomes" id="UP000318834"/>
    </source>
</evidence>
<protein>
    <submittedName>
        <fullName evidence="4">3-carboxy-cis,cis-muconate cycloisomerase</fullName>
        <ecNumber evidence="4">5.5.1.2</ecNumber>
    </submittedName>
</protein>
<evidence type="ECO:0000313" key="4">
    <source>
        <dbReference type="EMBL" id="TMI77365.1"/>
    </source>
</evidence>
<dbReference type="GO" id="GO:0019619">
    <property type="term" value="P:3,4-dihydroxybenzoate catabolic process"/>
    <property type="evidence" value="ECO:0007669"/>
    <property type="project" value="InterPro"/>
</dbReference>
<dbReference type="Gene3D" id="1.10.40.30">
    <property type="entry name" value="Fumarase/aspartase (C-terminal domain)"/>
    <property type="match status" value="1"/>
</dbReference>
<dbReference type="InterPro" id="IPR012789">
    <property type="entry name" value="Protocat_PcaB-like"/>
</dbReference>
<dbReference type="Gene3D" id="1.20.200.10">
    <property type="entry name" value="Fumarase/aspartase (Central domain)"/>
    <property type="match status" value="1"/>
</dbReference>
<comment type="caution">
    <text evidence="4">The sequence shown here is derived from an EMBL/GenBank/DDBJ whole genome shotgun (WGS) entry which is preliminary data.</text>
</comment>
<dbReference type="PANTHER" id="PTHR43172:SF2">
    <property type="entry name" value="ADENYLOSUCCINATE LYASE C-TERMINAL DOMAIN-CONTAINING PROTEIN"/>
    <property type="match status" value="1"/>
</dbReference>
<dbReference type="AlphaFoldDB" id="A0A537J1H8"/>
<dbReference type="Proteomes" id="UP000318834">
    <property type="component" value="Unassembled WGS sequence"/>
</dbReference>
<organism evidence="4 5">
    <name type="scientific">Candidatus Segetimicrobium genomatis</name>
    <dbReference type="NCBI Taxonomy" id="2569760"/>
    <lineage>
        <taxon>Bacteria</taxon>
        <taxon>Bacillati</taxon>
        <taxon>Candidatus Sysuimicrobiota</taxon>
        <taxon>Candidatus Sysuimicrobiia</taxon>
        <taxon>Candidatus Sysuimicrobiales</taxon>
        <taxon>Candidatus Segetimicrobiaceae</taxon>
        <taxon>Candidatus Segetimicrobium</taxon>
    </lineage>
</organism>
<reference evidence="4 5" key="1">
    <citation type="journal article" date="2019" name="Nat. Microbiol.">
        <title>Mediterranean grassland soil C-N compound turnover is dependent on rainfall and depth, and is mediated by genomically divergent microorganisms.</title>
        <authorList>
            <person name="Diamond S."/>
            <person name="Andeer P.F."/>
            <person name="Li Z."/>
            <person name="Crits-Christoph A."/>
            <person name="Burstein D."/>
            <person name="Anantharaman K."/>
            <person name="Lane K.R."/>
            <person name="Thomas B.C."/>
            <person name="Pan C."/>
            <person name="Northen T.R."/>
            <person name="Banfield J.F."/>
        </authorList>
    </citation>
    <scope>NUCLEOTIDE SEQUENCE [LARGE SCALE GENOMIC DNA]</scope>
    <source>
        <strain evidence="4">NP_8</strain>
    </source>
</reference>
<accession>A0A537J1H8</accession>
<dbReference type="GO" id="GO:0016829">
    <property type="term" value="F:lyase activity"/>
    <property type="evidence" value="ECO:0007669"/>
    <property type="project" value="UniProtKB-KW"/>
</dbReference>
<name>A0A537J1H8_9BACT</name>
<comment type="similarity">
    <text evidence="2">Belongs to the class-II fumarase/aspartase family.</text>
</comment>
<dbReference type="Pfam" id="PF00206">
    <property type="entry name" value="Lyase_1"/>
    <property type="match status" value="1"/>
</dbReference>
<dbReference type="SMART" id="SM00998">
    <property type="entry name" value="ADSL_C"/>
    <property type="match status" value="1"/>
</dbReference>
<dbReference type="GO" id="GO:0047472">
    <property type="term" value="F:3-carboxy-cis,cis-muconate cycloisomerase activity"/>
    <property type="evidence" value="ECO:0007669"/>
    <property type="project" value="UniProtKB-EC"/>
</dbReference>
<dbReference type="InterPro" id="IPR000362">
    <property type="entry name" value="Fumarate_lyase_fam"/>
</dbReference>
<gene>
    <name evidence="4" type="primary">pcaB</name>
    <name evidence="4" type="ORF">E6H05_00265</name>
</gene>
<evidence type="ECO:0000256" key="1">
    <source>
        <dbReference type="ARBA" id="ARBA00023239"/>
    </source>
</evidence>
<dbReference type="Pfam" id="PF10397">
    <property type="entry name" value="ADSL_C"/>
    <property type="match status" value="1"/>
</dbReference>
<evidence type="ECO:0000259" key="3">
    <source>
        <dbReference type="SMART" id="SM00998"/>
    </source>
</evidence>
<dbReference type="InterPro" id="IPR008948">
    <property type="entry name" value="L-Aspartase-like"/>
</dbReference>
<dbReference type="EC" id="5.5.1.2" evidence="4"/>
<evidence type="ECO:0000256" key="2">
    <source>
        <dbReference type="ARBA" id="ARBA00034772"/>
    </source>
</evidence>
<dbReference type="InterPro" id="IPR022761">
    <property type="entry name" value="Fumarate_lyase_N"/>
</dbReference>
<dbReference type="PANTHER" id="PTHR43172">
    <property type="entry name" value="ADENYLOSUCCINATE LYASE"/>
    <property type="match status" value="1"/>
</dbReference>
<sequence>MFASPEMAAIFSGRSMVQRMLDVEAALARAQARAGMIPQQAAAAIGAKCRVELFNLEALFHDAAEAGTPAIPLVRMLTELVEEDTRKAVHLGVTSQDVIDTATMLQIRGGVDLLIDRLLDIAEGCATLAERHRHTPMAGRTLLQHAVPITFGLKAARWLALSTRLVRRLREVQDHTLVVQLGGAAGTLAAFGKEGPRVMEMLAHDLGLGVPDLPWHAERDRVAEVAAGLGIVAGAMAKIATDVALLAQTEVGEVTTSASGAAGSGRSSAMPHKRNPVEATAALACSRLAIGMVPVLLGAGAQEHERAAGGWQAEWQAVPQLFRFTSGAVQWVLRAMISLQVDAERMQANLNLTHGLIMAEALTTALVPSLGRSEAFRAVQRVSDRAAQTHMNLREVAAADAQIRSALSPQALERVFDVSAYLGSTDTFIDRALTDFRSLRPKAPSNAKGPHATAR</sequence>
<dbReference type="PRINTS" id="PR00149">
    <property type="entry name" value="FUMRATELYASE"/>
</dbReference>